<dbReference type="EMBL" id="SRXW01000007">
    <property type="protein sequence ID" value="TGY87229.1"/>
    <property type="molecule type" value="Genomic_DNA"/>
</dbReference>
<keyword evidence="9 13" id="KW-0418">Kinase</keyword>
<reference evidence="14 15" key="1">
    <citation type="journal article" date="2017" name="Int. J. Syst. Evol. Microbiol.">
        <title>Marinicauda algicola sp. nov., isolated from a marine red alga Rhodosorus marinus.</title>
        <authorList>
            <person name="Jeong S.E."/>
            <person name="Jeon S.H."/>
            <person name="Chun B.H."/>
            <person name="Kim D.W."/>
            <person name="Jeon C.O."/>
        </authorList>
    </citation>
    <scope>NUCLEOTIDE SEQUENCE [LARGE SCALE GENOMIC DNA]</scope>
    <source>
        <strain evidence="14 15">JCM 31718</strain>
    </source>
</reference>
<evidence type="ECO:0000256" key="4">
    <source>
        <dbReference type="ARBA" id="ARBA00016436"/>
    </source>
</evidence>
<dbReference type="PANTHER" id="PTHR42724">
    <property type="entry name" value="TETRAACYLDISACCHARIDE 4'-KINASE"/>
    <property type="match status" value="1"/>
</dbReference>
<dbReference type="GO" id="GO:0005524">
    <property type="term" value="F:ATP binding"/>
    <property type="evidence" value="ECO:0007669"/>
    <property type="project" value="UniProtKB-UniRule"/>
</dbReference>
<dbReference type="GO" id="GO:0009029">
    <property type="term" value="F:lipid-A 4'-kinase activity"/>
    <property type="evidence" value="ECO:0007669"/>
    <property type="project" value="UniProtKB-UniRule"/>
</dbReference>
<evidence type="ECO:0000256" key="7">
    <source>
        <dbReference type="ARBA" id="ARBA00022679"/>
    </source>
</evidence>
<evidence type="ECO:0000256" key="8">
    <source>
        <dbReference type="ARBA" id="ARBA00022741"/>
    </source>
</evidence>
<evidence type="ECO:0000256" key="1">
    <source>
        <dbReference type="ARBA" id="ARBA00002274"/>
    </source>
</evidence>
<dbReference type="GO" id="GO:0005886">
    <property type="term" value="C:plasma membrane"/>
    <property type="evidence" value="ECO:0007669"/>
    <property type="project" value="TreeGrafter"/>
</dbReference>
<dbReference type="AlphaFoldDB" id="A0A4V6RF31"/>
<gene>
    <name evidence="13 14" type="primary">lpxK</name>
    <name evidence="14" type="ORF">E5163_16050</name>
</gene>
<dbReference type="OrthoDB" id="9766423at2"/>
<evidence type="ECO:0000256" key="6">
    <source>
        <dbReference type="ARBA" id="ARBA00022556"/>
    </source>
</evidence>
<keyword evidence="7 13" id="KW-0808">Transferase</keyword>
<keyword evidence="15" id="KW-1185">Reference proteome</keyword>
<keyword evidence="10 13" id="KW-0067">ATP-binding</keyword>
<evidence type="ECO:0000256" key="3">
    <source>
        <dbReference type="ARBA" id="ARBA00012071"/>
    </source>
</evidence>
<evidence type="ECO:0000256" key="5">
    <source>
        <dbReference type="ARBA" id="ARBA00022516"/>
    </source>
</evidence>
<dbReference type="NCBIfam" id="TIGR00682">
    <property type="entry name" value="lpxK"/>
    <property type="match status" value="1"/>
</dbReference>
<dbReference type="Pfam" id="PF02606">
    <property type="entry name" value="LpxK"/>
    <property type="match status" value="1"/>
</dbReference>
<evidence type="ECO:0000256" key="11">
    <source>
        <dbReference type="ARBA" id="ARBA00023098"/>
    </source>
</evidence>
<comment type="pathway">
    <text evidence="2 13">Glycolipid biosynthesis; lipid IV(A) biosynthesis; lipid IV(A) from (3R)-3-hydroxytetradecanoyl-[acyl-carrier-protein] and UDP-N-acetyl-alpha-D-glucosamine: step 6/6.</text>
</comment>
<dbReference type="GO" id="GO:0009244">
    <property type="term" value="P:lipopolysaccharide core region biosynthetic process"/>
    <property type="evidence" value="ECO:0007669"/>
    <property type="project" value="TreeGrafter"/>
</dbReference>
<comment type="function">
    <text evidence="1 13">Transfers the gamma-phosphate of ATP to the 4'-position of a tetraacyldisaccharide 1-phosphate intermediate (termed DS-1-P) to form tetraacyldisaccharide 1,4'-bis-phosphate (lipid IVA).</text>
</comment>
<protein>
    <recommendedName>
        <fullName evidence="4 13">Tetraacyldisaccharide 4'-kinase</fullName>
        <ecNumber evidence="3 13">2.7.1.130</ecNumber>
    </recommendedName>
    <alternativeName>
        <fullName evidence="12 13">Lipid A 4'-kinase</fullName>
    </alternativeName>
</protein>
<sequence length="336" mass="35768">MRPPAFWQTDAGRGSAALTRALLTPLGAAYAWATQWRIETTDPENVYIPVICVGNLTLGGTGKTPIVRALLAMLEAAGHHPAALSRGWKGRLDGPAKVDPETHSVRDVGDEPLLLAQDHAAWIAKHRVAGARAIEAAGHDCIVMDDGHQNPTLHKDLSLVVVDGETGWGAGRIFPAGPLREPVERGLARADAVVVMMPDAGSEPDYVRLSLADLEVPVLRAWLEPAGPPPAGPLLAFAGIGRPQKFYDALAAAGGEIAETASFPDHHAFNARELARLADLAEAHRATLVTTEKDWVRLPQEWRARIPAWPVAARFASPDRMSGLLSMAVDGSSGQG</sequence>
<feature type="binding site" evidence="13">
    <location>
        <begin position="57"/>
        <end position="64"/>
    </location>
    <ligand>
        <name>ATP</name>
        <dbReference type="ChEBI" id="CHEBI:30616"/>
    </ligand>
</feature>
<proteinExistence type="inferred from homology"/>
<comment type="caution">
    <text evidence="14">The sequence shown here is derived from an EMBL/GenBank/DDBJ whole genome shotgun (WGS) entry which is preliminary data.</text>
</comment>
<dbReference type="HAMAP" id="MF_00409">
    <property type="entry name" value="LpxK"/>
    <property type="match status" value="1"/>
</dbReference>
<dbReference type="InterPro" id="IPR003758">
    <property type="entry name" value="LpxK"/>
</dbReference>
<evidence type="ECO:0000256" key="2">
    <source>
        <dbReference type="ARBA" id="ARBA00004870"/>
    </source>
</evidence>
<keyword evidence="5 13" id="KW-0444">Lipid biosynthesis</keyword>
<dbReference type="SUPFAM" id="SSF52540">
    <property type="entry name" value="P-loop containing nucleoside triphosphate hydrolases"/>
    <property type="match status" value="1"/>
</dbReference>
<dbReference type="InterPro" id="IPR027417">
    <property type="entry name" value="P-loop_NTPase"/>
</dbReference>
<organism evidence="14 15">
    <name type="scientific">Marinicauda algicola</name>
    <dbReference type="NCBI Taxonomy" id="2029849"/>
    <lineage>
        <taxon>Bacteria</taxon>
        <taxon>Pseudomonadati</taxon>
        <taxon>Pseudomonadota</taxon>
        <taxon>Alphaproteobacteria</taxon>
        <taxon>Maricaulales</taxon>
        <taxon>Maricaulaceae</taxon>
        <taxon>Marinicauda</taxon>
    </lineage>
</organism>
<dbReference type="Proteomes" id="UP000308054">
    <property type="component" value="Unassembled WGS sequence"/>
</dbReference>
<evidence type="ECO:0000313" key="14">
    <source>
        <dbReference type="EMBL" id="TGY87229.1"/>
    </source>
</evidence>
<keyword evidence="6 13" id="KW-0441">Lipid A biosynthesis</keyword>
<dbReference type="PANTHER" id="PTHR42724:SF1">
    <property type="entry name" value="TETRAACYLDISACCHARIDE 4'-KINASE, MITOCHONDRIAL-RELATED"/>
    <property type="match status" value="1"/>
</dbReference>
<name>A0A4V6RF31_9PROT</name>
<dbReference type="UniPathway" id="UPA00359">
    <property type="reaction ID" value="UER00482"/>
</dbReference>
<evidence type="ECO:0000313" key="15">
    <source>
        <dbReference type="Proteomes" id="UP000308054"/>
    </source>
</evidence>
<evidence type="ECO:0000256" key="13">
    <source>
        <dbReference type="HAMAP-Rule" id="MF_00409"/>
    </source>
</evidence>
<evidence type="ECO:0000256" key="10">
    <source>
        <dbReference type="ARBA" id="ARBA00022840"/>
    </source>
</evidence>
<keyword evidence="8 13" id="KW-0547">Nucleotide-binding</keyword>
<comment type="similarity">
    <text evidence="13">Belongs to the LpxK family.</text>
</comment>
<dbReference type="GO" id="GO:0009245">
    <property type="term" value="P:lipid A biosynthetic process"/>
    <property type="evidence" value="ECO:0007669"/>
    <property type="project" value="UniProtKB-UniRule"/>
</dbReference>
<evidence type="ECO:0000256" key="12">
    <source>
        <dbReference type="ARBA" id="ARBA00029757"/>
    </source>
</evidence>
<dbReference type="EC" id="2.7.1.130" evidence="3 13"/>
<keyword evidence="11 13" id="KW-0443">Lipid metabolism</keyword>
<evidence type="ECO:0000256" key="9">
    <source>
        <dbReference type="ARBA" id="ARBA00022777"/>
    </source>
</evidence>
<accession>A0A4V6RF31</accession>
<comment type="catalytic activity">
    <reaction evidence="13">
        <text>a lipid A disaccharide + ATP = a lipid IVA + ADP + H(+)</text>
        <dbReference type="Rhea" id="RHEA:67840"/>
        <dbReference type="ChEBI" id="CHEBI:15378"/>
        <dbReference type="ChEBI" id="CHEBI:30616"/>
        <dbReference type="ChEBI" id="CHEBI:176343"/>
        <dbReference type="ChEBI" id="CHEBI:176425"/>
        <dbReference type="ChEBI" id="CHEBI:456216"/>
        <dbReference type="EC" id="2.7.1.130"/>
    </reaction>
</comment>